<feature type="region of interest" description="Disordered" evidence="1">
    <location>
        <begin position="1"/>
        <end position="186"/>
    </location>
</feature>
<dbReference type="InterPro" id="IPR023394">
    <property type="entry name" value="Sec7_C_sf"/>
</dbReference>
<dbReference type="Pfam" id="PF15410">
    <property type="entry name" value="PH_9"/>
    <property type="match status" value="1"/>
</dbReference>
<feature type="region of interest" description="Disordered" evidence="1">
    <location>
        <begin position="542"/>
        <end position="617"/>
    </location>
</feature>
<feature type="compositionally biased region" description="Polar residues" evidence="1">
    <location>
        <begin position="583"/>
        <end position="614"/>
    </location>
</feature>
<feature type="compositionally biased region" description="Basic and acidic residues" evidence="1">
    <location>
        <begin position="146"/>
        <end position="155"/>
    </location>
</feature>
<dbReference type="OrthoDB" id="2157641at2759"/>
<dbReference type="EMBL" id="PUHQ01000026">
    <property type="protein sequence ID" value="KAG0662499.1"/>
    <property type="molecule type" value="Genomic_DNA"/>
</dbReference>
<feature type="region of interest" description="Disordered" evidence="1">
    <location>
        <begin position="437"/>
        <end position="475"/>
    </location>
</feature>
<feature type="compositionally biased region" description="Basic and acidic residues" evidence="1">
    <location>
        <begin position="33"/>
        <end position="42"/>
    </location>
</feature>
<dbReference type="SUPFAM" id="SSF48425">
    <property type="entry name" value="Sec7 domain"/>
    <property type="match status" value="1"/>
</dbReference>
<dbReference type="GO" id="GO:0032012">
    <property type="term" value="P:regulation of ARF protein signal transduction"/>
    <property type="evidence" value="ECO:0007669"/>
    <property type="project" value="InterPro"/>
</dbReference>
<feature type="compositionally biased region" description="Low complexity" evidence="1">
    <location>
        <begin position="349"/>
        <end position="365"/>
    </location>
</feature>
<dbReference type="SMART" id="SM00222">
    <property type="entry name" value="Sec7"/>
    <property type="match status" value="1"/>
</dbReference>
<dbReference type="Gene3D" id="1.10.1000.11">
    <property type="entry name" value="Arf Nucleotide-binding Site Opener,domain 2"/>
    <property type="match status" value="1"/>
</dbReference>
<feature type="region of interest" description="Disordered" evidence="1">
    <location>
        <begin position="260"/>
        <end position="410"/>
    </location>
</feature>
<dbReference type="SMART" id="SM00233">
    <property type="entry name" value="PH"/>
    <property type="match status" value="1"/>
</dbReference>
<feature type="compositionally biased region" description="Low complexity" evidence="1">
    <location>
        <begin position="456"/>
        <end position="475"/>
    </location>
</feature>
<proteinExistence type="predicted"/>
<dbReference type="GO" id="GO:0005085">
    <property type="term" value="F:guanyl-nucleotide exchange factor activity"/>
    <property type="evidence" value="ECO:0007669"/>
    <property type="project" value="InterPro"/>
</dbReference>
<dbReference type="Gene3D" id="2.30.29.30">
    <property type="entry name" value="Pleckstrin-homology domain (PH domain)/Phosphotyrosine-binding domain (PTB)"/>
    <property type="match status" value="1"/>
</dbReference>
<feature type="region of interest" description="Disordered" evidence="1">
    <location>
        <begin position="205"/>
        <end position="247"/>
    </location>
</feature>
<feature type="compositionally biased region" description="Polar residues" evidence="1">
    <location>
        <begin position="208"/>
        <end position="217"/>
    </location>
</feature>
<evidence type="ECO:0000259" key="2">
    <source>
        <dbReference type="PROSITE" id="PS50190"/>
    </source>
</evidence>
<dbReference type="InterPro" id="IPR041681">
    <property type="entry name" value="PH_9"/>
</dbReference>
<dbReference type="InterPro" id="IPR035999">
    <property type="entry name" value="Sec7_dom_sf"/>
</dbReference>
<feature type="region of interest" description="Disordered" evidence="1">
    <location>
        <begin position="507"/>
        <end position="530"/>
    </location>
</feature>
<evidence type="ECO:0000256" key="1">
    <source>
        <dbReference type="SAM" id="MobiDB-lite"/>
    </source>
</evidence>
<dbReference type="PANTHER" id="PTHR10663:SF373">
    <property type="entry name" value="PH AND SEC7 DOMAIN-CONTAINING PROTEIN C11E3.11C"/>
    <property type="match status" value="1"/>
</dbReference>
<keyword evidence="4" id="KW-1185">Reference proteome</keyword>
<protein>
    <recommendedName>
        <fullName evidence="2">SEC7 domain-containing protein</fullName>
    </recommendedName>
</protein>
<name>A0A9P7B6H3_RHOMI</name>
<dbReference type="Pfam" id="PF01369">
    <property type="entry name" value="Sec7"/>
    <property type="match status" value="1"/>
</dbReference>
<dbReference type="Proteomes" id="UP000777482">
    <property type="component" value="Unassembled WGS sequence"/>
</dbReference>
<feature type="compositionally biased region" description="Low complexity" evidence="1">
    <location>
        <begin position="860"/>
        <end position="890"/>
    </location>
</feature>
<accession>A0A9P7B6H3</accession>
<feature type="domain" description="SEC7" evidence="2">
    <location>
        <begin position="613"/>
        <end position="814"/>
    </location>
</feature>
<feature type="compositionally biased region" description="Low complexity" evidence="1">
    <location>
        <begin position="568"/>
        <end position="580"/>
    </location>
</feature>
<evidence type="ECO:0000313" key="4">
    <source>
        <dbReference type="Proteomes" id="UP000777482"/>
    </source>
</evidence>
<dbReference type="SUPFAM" id="SSF50729">
    <property type="entry name" value="PH domain-like"/>
    <property type="match status" value="1"/>
</dbReference>
<gene>
    <name evidence="3" type="ORF">C6P46_003239</name>
</gene>
<dbReference type="InterPro" id="IPR000904">
    <property type="entry name" value="Sec7_dom"/>
</dbReference>
<dbReference type="InterPro" id="IPR011993">
    <property type="entry name" value="PH-like_dom_sf"/>
</dbReference>
<feature type="compositionally biased region" description="Pro residues" evidence="1">
    <location>
        <begin position="311"/>
        <end position="323"/>
    </location>
</feature>
<dbReference type="PROSITE" id="PS50190">
    <property type="entry name" value="SEC7"/>
    <property type="match status" value="1"/>
</dbReference>
<comment type="caution">
    <text evidence="3">The sequence shown here is derived from an EMBL/GenBank/DDBJ whole genome shotgun (WGS) entry which is preliminary data.</text>
</comment>
<feature type="region of interest" description="Disordered" evidence="1">
    <location>
        <begin position="805"/>
        <end position="891"/>
    </location>
</feature>
<dbReference type="InterPro" id="IPR001849">
    <property type="entry name" value="PH_domain"/>
</dbReference>
<feature type="compositionally biased region" description="Low complexity" evidence="1">
    <location>
        <begin position="113"/>
        <end position="127"/>
    </location>
</feature>
<feature type="region of interest" description="Disordered" evidence="1">
    <location>
        <begin position="1371"/>
        <end position="1411"/>
    </location>
</feature>
<reference evidence="3 4" key="1">
    <citation type="submission" date="2020-11" db="EMBL/GenBank/DDBJ databases">
        <title>Kefir isolates.</title>
        <authorList>
            <person name="Marcisauskas S."/>
            <person name="Kim Y."/>
            <person name="Blasche S."/>
        </authorList>
    </citation>
    <scope>NUCLEOTIDE SEQUENCE [LARGE SCALE GENOMIC DNA]</scope>
    <source>
        <strain evidence="3 4">KR</strain>
    </source>
</reference>
<organism evidence="3 4">
    <name type="scientific">Rhodotorula mucilaginosa</name>
    <name type="common">Yeast</name>
    <name type="synonym">Rhodotorula rubra</name>
    <dbReference type="NCBI Taxonomy" id="5537"/>
    <lineage>
        <taxon>Eukaryota</taxon>
        <taxon>Fungi</taxon>
        <taxon>Dikarya</taxon>
        <taxon>Basidiomycota</taxon>
        <taxon>Pucciniomycotina</taxon>
        <taxon>Microbotryomycetes</taxon>
        <taxon>Sporidiobolales</taxon>
        <taxon>Sporidiobolaceae</taxon>
        <taxon>Rhodotorula</taxon>
    </lineage>
</organism>
<sequence>MLQAAAQRLHHPSSPSPSPAAAAAPAPTPPPDVADRDSEQRSARRLSRISPADFDSVLANTDAVRIRSREPNQAAVQADEGSSRDLANQDPAMVNANTAPAVGGMAAGDGRTANSNAADSAAPPSSATGSLDDDNARSRIPTAEGTARRGSDTTHYDSLVAVGAIDSPRKPRSRHGSAAPAESAPVVTVRFPPPDVVAGRPNLASAASLPSTSNTTLAGAFGFSPRKPRVQSGETVQQDKYERGFAGTMRRTSRFFRRFGAQTAELDAPKTEPTPALGSRAVPTSIPSNAASVASLPPPVPPLPLGDHVTPEPPARPSTPPPKSRLVPDELLLRTPSPKQSPSKRSGPRDAATATTTTPQFFPSPTRRRRSASMSSLERLDTRTTVSETTDASPSSTRARPPRSEADRLRRELRKWQSAIDGVMDGMMDETPEAVIALDPDPDVSRGLIPEATDRSVPSSAKSSPALAAASPGARSGANFAKAVANDTFPTTSRSQTGAPEIRLHTPVVQSHPESQTQRDPDATAGLLGDPLVLDDTRRNAAPADELSPSESLQEFLERTDPTPPRSPSRASSPFARAEAVYGNSSSDQNKGSRSSIVGLSSPASVGTPSTPRPSSRIARSAELRALDALGDPELDAKAQEIAQQLWDGDESFIQSRKAAEWLGAASRISSATLRHYMSKFDFAGLRLDGAFRQVLAHALPKRIMAADEVPRFTIFSRLCGRLYLKAETQQVDRILEQFSRWYYEQNPKSPYGSLDVVHAVTYSILLLNTDLHVVDSNSRMTRQQFVRNTLEAVRAQADSVETTATPGLLFGPDKVSAEPTGLHSDASSVFGNREAGASRASLDQSSRHRKSLAERAPEDSPSSSSLNLPASPAMSRSTTTTSARASDTPIRASLRSDSALTEMYSAVKAKPIYQLSGGSGSLLNLPEGGHSSASLVPNSSPYATWSPNLQRRTSHRSSRSTISGVATSNAYKRASVRGLGALLGASSLELVRSASPTPSTTTSTSDEHWGSASGAAAILQRGTAGSIGFASNLAHTIIKEQQEEDARSEASLDEVTDEELALLGAPWAKEGLLERKHFWETTGKRSKDKAWTRVFVVVSAGQLRMFRFGANGGGPGSSSRGAMGGGDWTTTASDLGSLSLVHALTSALPPPGYSRSRPHCFVFTLPDGGSYFFQAGTPDLVAEWVSTCNYWSARLSREPLAGGISNMEYGWNRVADTTPLDLADDRVERTSIRSGHSRRSFASTAFRHAASSLTEHDRMHIHEWKPPQTPLAPSQLSEDHQVEALKRYLTVLQREIAHHDALKGPMTRLYSARSSNATKALANWTRKAQHLNAERVKYETYVEALSSAIKLRALHNGKKEVERMLANADEADPDDHLSVVGSRSPQVPAPAPLETPAPASASLHPAEYLP</sequence>
<dbReference type="PANTHER" id="PTHR10663">
    <property type="entry name" value="GUANYL-NUCLEOTIDE EXCHANGE FACTOR"/>
    <property type="match status" value="1"/>
</dbReference>
<evidence type="ECO:0000313" key="3">
    <source>
        <dbReference type="EMBL" id="KAG0662499.1"/>
    </source>
</evidence>